<organism evidence="1">
    <name type="scientific">Arundo donax</name>
    <name type="common">Giant reed</name>
    <name type="synonym">Donax arundinaceus</name>
    <dbReference type="NCBI Taxonomy" id="35708"/>
    <lineage>
        <taxon>Eukaryota</taxon>
        <taxon>Viridiplantae</taxon>
        <taxon>Streptophyta</taxon>
        <taxon>Embryophyta</taxon>
        <taxon>Tracheophyta</taxon>
        <taxon>Spermatophyta</taxon>
        <taxon>Magnoliopsida</taxon>
        <taxon>Liliopsida</taxon>
        <taxon>Poales</taxon>
        <taxon>Poaceae</taxon>
        <taxon>PACMAD clade</taxon>
        <taxon>Arundinoideae</taxon>
        <taxon>Arundineae</taxon>
        <taxon>Arundo</taxon>
    </lineage>
</organism>
<accession>A0A0A8ZKC4</accession>
<protein>
    <submittedName>
        <fullName evidence="1">Uncharacterized protein</fullName>
    </submittedName>
</protein>
<sequence length="28" mass="3145">MKTALLQNFIPYSLCLDLSYACICIPLP</sequence>
<dbReference type="EMBL" id="GBRH01260720">
    <property type="protein sequence ID" value="JAD37175.1"/>
    <property type="molecule type" value="Transcribed_RNA"/>
</dbReference>
<name>A0A0A8ZKC4_ARUDO</name>
<evidence type="ECO:0000313" key="1">
    <source>
        <dbReference type="EMBL" id="JAD37175.1"/>
    </source>
</evidence>
<reference evidence="1" key="2">
    <citation type="journal article" date="2015" name="Data Brief">
        <title>Shoot transcriptome of the giant reed, Arundo donax.</title>
        <authorList>
            <person name="Barrero R.A."/>
            <person name="Guerrero F.D."/>
            <person name="Moolhuijzen P."/>
            <person name="Goolsby J.A."/>
            <person name="Tidwell J."/>
            <person name="Bellgard S.E."/>
            <person name="Bellgard M.I."/>
        </authorList>
    </citation>
    <scope>NUCLEOTIDE SEQUENCE</scope>
    <source>
        <tissue evidence="1">Shoot tissue taken approximately 20 cm above the soil surface</tissue>
    </source>
</reference>
<proteinExistence type="predicted"/>
<dbReference type="AlphaFoldDB" id="A0A0A8ZKC4"/>
<reference evidence="1" key="1">
    <citation type="submission" date="2014-09" db="EMBL/GenBank/DDBJ databases">
        <authorList>
            <person name="Magalhaes I.L.F."/>
            <person name="Oliveira U."/>
            <person name="Santos F.R."/>
            <person name="Vidigal T.H.D.A."/>
            <person name="Brescovit A.D."/>
            <person name="Santos A.J."/>
        </authorList>
    </citation>
    <scope>NUCLEOTIDE SEQUENCE</scope>
    <source>
        <tissue evidence="1">Shoot tissue taken approximately 20 cm above the soil surface</tissue>
    </source>
</reference>